<evidence type="ECO:0000256" key="3">
    <source>
        <dbReference type="ARBA" id="ARBA00023012"/>
    </source>
</evidence>
<feature type="DNA-binding region" description="OmpR/PhoB-type" evidence="9">
    <location>
        <begin position="139"/>
        <end position="240"/>
    </location>
</feature>
<dbReference type="PROSITE" id="PS50110">
    <property type="entry name" value="RESPONSE_REGULATORY"/>
    <property type="match status" value="1"/>
</dbReference>
<dbReference type="FunFam" id="3.40.50.2300:FF:000001">
    <property type="entry name" value="DNA-binding response regulator PhoB"/>
    <property type="match status" value="1"/>
</dbReference>
<keyword evidence="4" id="KW-0805">Transcription regulation</keyword>
<comment type="function">
    <text evidence="7">May play the central regulatory role in sporulation. It may be an element of the effector pathway responsible for the activation of sporulation genes in response to nutritional stress. Spo0A may act in concert with spo0H (a sigma factor) to control the expression of some genes that are critical to the sporulation process.</text>
</comment>
<dbReference type="InterPro" id="IPR039420">
    <property type="entry name" value="WalR-like"/>
</dbReference>
<dbReference type="GO" id="GO:0005829">
    <property type="term" value="C:cytosol"/>
    <property type="evidence" value="ECO:0007669"/>
    <property type="project" value="TreeGrafter"/>
</dbReference>
<dbReference type="InterPro" id="IPR016032">
    <property type="entry name" value="Sig_transdc_resp-reg_C-effctor"/>
</dbReference>
<evidence type="ECO:0000256" key="2">
    <source>
        <dbReference type="ARBA" id="ARBA00022553"/>
    </source>
</evidence>
<dbReference type="SUPFAM" id="SSF52172">
    <property type="entry name" value="CheY-like"/>
    <property type="match status" value="1"/>
</dbReference>
<dbReference type="InterPro" id="IPR011006">
    <property type="entry name" value="CheY-like_superfamily"/>
</dbReference>
<evidence type="ECO:0000259" key="10">
    <source>
        <dbReference type="PROSITE" id="PS50110"/>
    </source>
</evidence>
<proteinExistence type="predicted"/>
<dbReference type="RefSeq" id="WP_003421230.1">
    <property type="nucleotide sequence ID" value="NZ_BEHB01000019.1"/>
</dbReference>
<dbReference type="FunFam" id="1.10.10.10:FF:000018">
    <property type="entry name" value="DNA-binding response regulator ResD"/>
    <property type="match status" value="1"/>
</dbReference>
<feature type="domain" description="OmpR/PhoB-type" evidence="11">
    <location>
        <begin position="139"/>
        <end position="240"/>
    </location>
</feature>
<dbReference type="CDD" id="cd17574">
    <property type="entry name" value="REC_OmpR"/>
    <property type="match status" value="1"/>
</dbReference>
<dbReference type="EMBL" id="CAADAT010000024">
    <property type="protein sequence ID" value="VFD55694.1"/>
    <property type="molecule type" value="Genomic_DNA"/>
</dbReference>
<dbReference type="GO" id="GO:0000976">
    <property type="term" value="F:transcription cis-regulatory region binding"/>
    <property type="evidence" value="ECO:0007669"/>
    <property type="project" value="TreeGrafter"/>
</dbReference>
<evidence type="ECO:0000256" key="9">
    <source>
        <dbReference type="PROSITE-ProRule" id="PRU01091"/>
    </source>
</evidence>
<dbReference type="PROSITE" id="PS51755">
    <property type="entry name" value="OMPR_PHOB"/>
    <property type="match status" value="1"/>
</dbReference>
<dbReference type="SMART" id="SM00862">
    <property type="entry name" value="Trans_reg_C"/>
    <property type="match status" value="1"/>
</dbReference>
<evidence type="ECO:0000256" key="7">
    <source>
        <dbReference type="ARBA" id="ARBA00024867"/>
    </source>
</evidence>
<dbReference type="Gene3D" id="3.40.50.2300">
    <property type="match status" value="1"/>
</dbReference>
<dbReference type="PANTHER" id="PTHR48111:SF52">
    <property type="entry name" value="TRANSCRIPTIONAL REGULATORY PROTEIN YVRH"/>
    <property type="match status" value="1"/>
</dbReference>
<evidence type="ECO:0000259" key="11">
    <source>
        <dbReference type="PROSITE" id="PS51755"/>
    </source>
</evidence>
<feature type="modified residue" description="4-aspartylphosphate" evidence="8">
    <location>
        <position position="60"/>
    </location>
</feature>
<keyword evidence="3" id="KW-0902">Two-component regulatory system</keyword>
<keyword evidence="2 8" id="KW-0597">Phosphoprotein</keyword>
<dbReference type="InterPro" id="IPR001789">
    <property type="entry name" value="Sig_transdc_resp-reg_receiver"/>
</dbReference>
<dbReference type="AlphaFoldDB" id="A0AAX3H4Y6"/>
<evidence type="ECO:0000313" key="12">
    <source>
        <dbReference type="EMBL" id="VFD55694.1"/>
    </source>
</evidence>
<sequence>MNDKFKNSERILIVDDEEGLLTLLKITLNKEQYNNITCVSTGAKALECIENNQYDLIILDVMLPDYSGFDLCTNFRKKTIAPIIFLTARASDYDKLSGLAIGGDDYITKPFNTMELVARIKAIFRRQQLERSVLCNHSENILVYNYGYIVLDMAHALLTVSGKNVECTAKELELLEFFCQNPNRVFTTSHLYDKIWGLQGYGDEKTVTIHISKLRKKILDDNKPYKVITNLRGIGYKFIPPKGN</sequence>
<organism evidence="12 13">
    <name type="scientific">Clostridioides difficile</name>
    <name type="common">Peptoclostridium difficile</name>
    <dbReference type="NCBI Taxonomy" id="1496"/>
    <lineage>
        <taxon>Bacteria</taxon>
        <taxon>Bacillati</taxon>
        <taxon>Bacillota</taxon>
        <taxon>Clostridia</taxon>
        <taxon>Peptostreptococcales</taxon>
        <taxon>Peptostreptococcaceae</taxon>
        <taxon>Clostridioides</taxon>
    </lineage>
</organism>
<evidence type="ECO:0000256" key="4">
    <source>
        <dbReference type="ARBA" id="ARBA00023015"/>
    </source>
</evidence>
<accession>A0AAX3H4Y6</accession>
<dbReference type="Pfam" id="PF00072">
    <property type="entry name" value="Response_reg"/>
    <property type="match status" value="1"/>
</dbReference>
<dbReference type="InterPro" id="IPR001867">
    <property type="entry name" value="OmpR/PhoB-type_DNA-bd"/>
</dbReference>
<gene>
    <name evidence="12" type="primary">regX3_5</name>
    <name evidence="12" type="ORF">SAMEA1710456_03232</name>
</gene>
<dbReference type="SUPFAM" id="SSF46894">
    <property type="entry name" value="C-terminal effector domain of the bipartite response regulators"/>
    <property type="match status" value="1"/>
</dbReference>
<dbReference type="GO" id="GO:0032993">
    <property type="term" value="C:protein-DNA complex"/>
    <property type="evidence" value="ECO:0007669"/>
    <property type="project" value="TreeGrafter"/>
</dbReference>
<dbReference type="GO" id="GO:0000156">
    <property type="term" value="F:phosphorelay response regulator activity"/>
    <property type="evidence" value="ECO:0007669"/>
    <property type="project" value="TreeGrafter"/>
</dbReference>
<protein>
    <recommendedName>
        <fullName evidence="1">Stage 0 sporulation protein A homolog</fullName>
    </recommendedName>
</protein>
<keyword evidence="6" id="KW-0804">Transcription</keyword>
<dbReference type="Gene3D" id="1.10.10.10">
    <property type="entry name" value="Winged helix-like DNA-binding domain superfamily/Winged helix DNA-binding domain"/>
    <property type="match status" value="1"/>
</dbReference>
<evidence type="ECO:0000256" key="8">
    <source>
        <dbReference type="PROSITE-ProRule" id="PRU00169"/>
    </source>
</evidence>
<dbReference type="Proteomes" id="UP000346772">
    <property type="component" value="Unassembled WGS sequence"/>
</dbReference>
<evidence type="ECO:0000256" key="6">
    <source>
        <dbReference type="ARBA" id="ARBA00023163"/>
    </source>
</evidence>
<dbReference type="GO" id="GO:0006355">
    <property type="term" value="P:regulation of DNA-templated transcription"/>
    <property type="evidence" value="ECO:0007669"/>
    <property type="project" value="InterPro"/>
</dbReference>
<dbReference type="CDD" id="cd00383">
    <property type="entry name" value="trans_reg_C"/>
    <property type="match status" value="1"/>
</dbReference>
<keyword evidence="5 9" id="KW-0238">DNA-binding</keyword>
<feature type="domain" description="Response regulatory" evidence="10">
    <location>
        <begin position="10"/>
        <end position="124"/>
    </location>
</feature>
<evidence type="ECO:0000256" key="1">
    <source>
        <dbReference type="ARBA" id="ARBA00018672"/>
    </source>
</evidence>
<dbReference type="InterPro" id="IPR036388">
    <property type="entry name" value="WH-like_DNA-bd_sf"/>
</dbReference>
<name>A0AAX3H4Y6_CLODI</name>
<dbReference type="Pfam" id="PF00486">
    <property type="entry name" value="Trans_reg_C"/>
    <property type="match status" value="1"/>
</dbReference>
<evidence type="ECO:0000256" key="5">
    <source>
        <dbReference type="ARBA" id="ARBA00023125"/>
    </source>
</evidence>
<evidence type="ECO:0000313" key="13">
    <source>
        <dbReference type="Proteomes" id="UP000346772"/>
    </source>
</evidence>
<comment type="caution">
    <text evidence="12">The sequence shown here is derived from an EMBL/GenBank/DDBJ whole genome shotgun (WGS) entry which is preliminary data.</text>
</comment>
<dbReference type="PANTHER" id="PTHR48111">
    <property type="entry name" value="REGULATOR OF RPOS"/>
    <property type="match status" value="1"/>
</dbReference>
<dbReference type="SMART" id="SM00448">
    <property type="entry name" value="REC"/>
    <property type="match status" value="1"/>
</dbReference>
<reference evidence="12 13" key="1">
    <citation type="submission" date="2019-02" db="EMBL/GenBank/DDBJ databases">
        <authorList>
            <consortium name="Pathogen Informatics"/>
        </authorList>
    </citation>
    <scope>NUCLEOTIDE SEQUENCE [LARGE SCALE GENOMIC DNA]</scope>
    <source>
        <strain evidence="12 13">078GUE027</strain>
    </source>
</reference>
<dbReference type="Gene3D" id="6.10.250.690">
    <property type="match status" value="1"/>
</dbReference>